<dbReference type="RefSeq" id="XP_007374845.1">
    <property type="nucleotide sequence ID" value="XM_007374783.1"/>
</dbReference>
<evidence type="ECO:0000313" key="2">
    <source>
        <dbReference type="EMBL" id="EGW33330.1"/>
    </source>
</evidence>
<feature type="domain" description="Sld7 C-terminal" evidence="1">
    <location>
        <begin position="167"/>
        <end position="251"/>
    </location>
</feature>
<dbReference type="EMBL" id="GL996501">
    <property type="protein sequence ID" value="EGW33330.1"/>
    <property type="molecule type" value="Genomic_DNA"/>
</dbReference>
<dbReference type="HOGENOM" id="CLU_068936_0_0_1"/>
<reference evidence="2 3" key="1">
    <citation type="journal article" date="2011" name="Proc. Natl. Acad. Sci. U.S.A.">
        <title>Comparative genomics of xylose-fermenting fungi for enhanced biofuel production.</title>
        <authorList>
            <person name="Wohlbach D.J."/>
            <person name="Kuo A."/>
            <person name="Sato T.K."/>
            <person name="Potts K.M."/>
            <person name="Salamov A.A."/>
            <person name="LaButti K.M."/>
            <person name="Sun H."/>
            <person name="Clum A."/>
            <person name="Pangilinan J.L."/>
            <person name="Lindquist E.A."/>
            <person name="Lucas S."/>
            <person name="Lapidus A."/>
            <person name="Jin M."/>
            <person name="Gunawan C."/>
            <person name="Balan V."/>
            <person name="Dale B.E."/>
            <person name="Jeffries T.W."/>
            <person name="Zinkel R."/>
            <person name="Barry K.W."/>
            <person name="Grigoriev I.V."/>
            <person name="Gasch A.P."/>
        </authorList>
    </citation>
    <scope>NUCLEOTIDE SEQUENCE [LARGE SCALE GENOMIC DNA]</scope>
    <source>
        <strain evidence="3">NRRL Y-27907 / 11-Y1</strain>
    </source>
</reference>
<dbReference type="STRING" id="619300.G3ALX8"/>
<dbReference type="Proteomes" id="UP000000709">
    <property type="component" value="Unassembled WGS sequence"/>
</dbReference>
<evidence type="ECO:0000259" key="1">
    <source>
        <dbReference type="Pfam" id="PF18596"/>
    </source>
</evidence>
<dbReference type="AlphaFoldDB" id="G3ALX8"/>
<sequence length="258" mass="29336">MTRRKINVGLIWWECGSMVKPQDVEFLITVTRIPLYLLFGKSLAVFSNDLNTNTYFKQHLLRFSLLDNNDTLGLLVHAAHDIYLAFYFERQSEQIKALILNLGNISKLDSLISETTTSNVITKAKRTSSSIIFDKVLEKKKLKPNPFLVSTSQSSHVSSSSSTLTTQEQINTAINKIILSGLRMRGLSANMVESFNDKLTIKEIHQMTYKAALFALRKYNYNFNKSSAQKKTPIRLNDIQVIVENLLELFVDVEVPVI</sequence>
<organism evidence="3">
    <name type="scientific">Spathaspora passalidarum (strain NRRL Y-27907 / 11-Y1)</name>
    <dbReference type="NCBI Taxonomy" id="619300"/>
    <lineage>
        <taxon>Eukaryota</taxon>
        <taxon>Fungi</taxon>
        <taxon>Dikarya</taxon>
        <taxon>Ascomycota</taxon>
        <taxon>Saccharomycotina</taxon>
        <taxon>Pichiomycetes</taxon>
        <taxon>Debaryomycetaceae</taxon>
        <taxon>Spathaspora</taxon>
    </lineage>
</organism>
<dbReference type="InterPro" id="IPR041260">
    <property type="entry name" value="Sld7_C"/>
</dbReference>
<dbReference type="KEGG" id="spaa:SPAPADRAFT_71186"/>
<dbReference type="OMA" id="DIQLWST"/>
<gene>
    <name evidence="2" type="ORF">SPAPADRAFT_71186</name>
</gene>
<evidence type="ECO:0000313" key="3">
    <source>
        <dbReference type="Proteomes" id="UP000000709"/>
    </source>
</evidence>
<dbReference type="GeneID" id="18875363"/>
<protein>
    <recommendedName>
        <fullName evidence="1">Sld7 C-terminal domain-containing protein</fullName>
    </recommendedName>
</protein>
<dbReference type="InParanoid" id="G3ALX8"/>
<accession>G3ALX8</accession>
<proteinExistence type="predicted"/>
<keyword evidence="3" id="KW-1185">Reference proteome</keyword>
<dbReference type="eggNOG" id="ENOG502RZIJ">
    <property type="taxonomic scope" value="Eukaryota"/>
</dbReference>
<name>G3ALX8_SPAPN</name>
<dbReference type="Pfam" id="PF18596">
    <property type="entry name" value="Sld7_C"/>
    <property type="match status" value="1"/>
</dbReference>